<proteinExistence type="predicted"/>
<dbReference type="RefSeq" id="XP_001594572.1">
    <property type="nucleotide sequence ID" value="XM_001594522.1"/>
</dbReference>
<dbReference type="HOGENOM" id="CLU_2962269_0_0_1"/>
<dbReference type="AlphaFoldDB" id="A7EGD8"/>
<dbReference type="KEGG" id="ssl:SS1G_04379"/>
<evidence type="ECO:0000313" key="1">
    <source>
        <dbReference type="EMBL" id="EDO01904.1"/>
    </source>
</evidence>
<accession>A7EGD8</accession>
<gene>
    <name evidence="1" type="ORF">SS1G_04379</name>
</gene>
<reference evidence="2" key="1">
    <citation type="journal article" date="2011" name="PLoS Genet.">
        <title>Genomic analysis of the necrotrophic fungal pathogens Sclerotinia sclerotiorum and Botrytis cinerea.</title>
        <authorList>
            <person name="Amselem J."/>
            <person name="Cuomo C.A."/>
            <person name="van Kan J.A."/>
            <person name="Viaud M."/>
            <person name="Benito E.P."/>
            <person name="Couloux A."/>
            <person name="Coutinho P.M."/>
            <person name="de Vries R.P."/>
            <person name="Dyer P.S."/>
            <person name="Fillinger S."/>
            <person name="Fournier E."/>
            <person name="Gout L."/>
            <person name="Hahn M."/>
            <person name="Kohn L."/>
            <person name="Lapalu N."/>
            <person name="Plummer K.M."/>
            <person name="Pradier J.M."/>
            <person name="Quevillon E."/>
            <person name="Sharon A."/>
            <person name="Simon A."/>
            <person name="ten Have A."/>
            <person name="Tudzynski B."/>
            <person name="Tudzynski P."/>
            <person name="Wincker P."/>
            <person name="Andrew M."/>
            <person name="Anthouard V."/>
            <person name="Beever R.E."/>
            <person name="Beffa R."/>
            <person name="Benoit I."/>
            <person name="Bouzid O."/>
            <person name="Brault B."/>
            <person name="Chen Z."/>
            <person name="Choquer M."/>
            <person name="Collemare J."/>
            <person name="Cotton P."/>
            <person name="Danchin E.G."/>
            <person name="Da Silva C."/>
            <person name="Gautier A."/>
            <person name="Giraud C."/>
            <person name="Giraud T."/>
            <person name="Gonzalez C."/>
            <person name="Grossetete S."/>
            <person name="Guldener U."/>
            <person name="Henrissat B."/>
            <person name="Howlett B.J."/>
            <person name="Kodira C."/>
            <person name="Kretschmer M."/>
            <person name="Lappartient A."/>
            <person name="Leroch M."/>
            <person name="Levis C."/>
            <person name="Mauceli E."/>
            <person name="Neuveglise C."/>
            <person name="Oeser B."/>
            <person name="Pearson M."/>
            <person name="Poulain J."/>
            <person name="Poussereau N."/>
            <person name="Quesneville H."/>
            <person name="Rascle C."/>
            <person name="Schumacher J."/>
            <person name="Segurens B."/>
            <person name="Sexton A."/>
            <person name="Silva E."/>
            <person name="Sirven C."/>
            <person name="Soanes D.M."/>
            <person name="Talbot N.J."/>
            <person name="Templeton M."/>
            <person name="Yandava C."/>
            <person name="Yarden O."/>
            <person name="Zeng Q."/>
            <person name="Rollins J.A."/>
            <person name="Lebrun M.H."/>
            <person name="Dickman M."/>
        </authorList>
    </citation>
    <scope>NUCLEOTIDE SEQUENCE [LARGE SCALE GENOMIC DNA]</scope>
    <source>
        <strain evidence="2">ATCC 18683 / 1980 / Ss-1</strain>
    </source>
</reference>
<sequence length="59" mass="6554">MILAPKIFSSTIWYILDLGLGGPEVDTIKIWEVEGLDNDAMLTIKRRPCNLESASETTS</sequence>
<name>A7EGD8_SCLS1</name>
<protein>
    <submittedName>
        <fullName evidence="1">Uncharacterized protein</fullName>
    </submittedName>
</protein>
<dbReference type="GeneID" id="5491173"/>
<dbReference type="InParanoid" id="A7EGD8"/>
<dbReference type="EMBL" id="CH476625">
    <property type="protein sequence ID" value="EDO01904.1"/>
    <property type="molecule type" value="Genomic_DNA"/>
</dbReference>
<dbReference type="Proteomes" id="UP000001312">
    <property type="component" value="Unassembled WGS sequence"/>
</dbReference>
<keyword evidence="2" id="KW-1185">Reference proteome</keyword>
<organism evidence="1 2">
    <name type="scientific">Sclerotinia sclerotiorum (strain ATCC 18683 / 1980 / Ss-1)</name>
    <name type="common">White mold</name>
    <name type="synonym">Whetzelinia sclerotiorum</name>
    <dbReference type="NCBI Taxonomy" id="665079"/>
    <lineage>
        <taxon>Eukaryota</taxon>
        <taxon>Fungi</taxon>
        <taxon>Dikarya</taxon>
        <taxon>Ascomycota</taxon>
        <taxon>Pezizomycotina</taxon>
        <taxon>Leotiomycetes</taxon>
        <taxon>Helotiales</taxon>
        <taxon>Sclerotiniaceae</taxon>
        <taxon>Sclerotinia</taxon>
    </lineage>
</organism>
<evidence type="ECO:0000313" key="2">
    <source>
        <dbReference type="Proteomes" id="UP000001312"/>
    </source>
</evidence>